<feature type="transmembrane region" description="Helical" evidence="2">
    <location>
        <begin position="185"/>
        <end position="202"/>
    </location>
</feature>
<dbReference type="GO" id="GO:0016491">
    <property type="term" value="F:oxidoreductase activity"/>
    <property type="evidence" value="ECO:0007669"/>
    <property type="project" value="TreeGrafter"/>
</dbReference>
<dbReference type="KEGG" id="saci:Sinac_6781"/>
<keyword evidence="2" id="KW-1133">Transmembrane helix</keyword>
<dbReference type="Gene3D" id="1.25.10.10">
    <property type="entry name" value="Leucine-rich Repeat Variant"/>
    <property type="match status" value="1"/>
</dbReference>
<evidence type="ECO:0000256" key="1">
    <source>
        <dbReference type="SAM" id="MobiDB-lite"/>
    </source>
</evidence>
<feature type="region of interest" description="Disordered" evidence="1">
    <location>
        <begin position="37"/>
        <end position="118"/>
    </location>
</feature>
<gene>
    <name evidence="3" type="ordered locus">Sinac_6781</name>
</gene>
<accession>L0DPS6</accession>
<dbReference type="HOGENOM" id="CLU_546165_0_0_0"/>
<proteinExistence type="predicted"/>
<feature type="transmembrane region" description="Helical" evidence="2">
    <location>
        <begin position="158"/>
        <end position="179"/>
    </location>
</feature>
<feature type="transmembrane region" description="Helical" evidence="2">
    <location>
        <begin position="126"/>
        <end position="146"/>
    </location>
</feature>
<dbReference type="PANTHER" id="PTHR12697">
    <property type="entry name" value="PBS LYASE HEAT-LIKE PROTEIN"/>
    <property type="match status" value="1"/>
</dbReference>
<evidence type="ECO:0000313" key="3">
    <source>
        <dbReference type="EMBL" id="AGA30848.1"/>
    </source>
</evidence>
<evidence type="ECO:0000313" key="4">
    <source>
        <dbReference type="Proteomes" id="UP000010798"/>
    </source>
</evidence>
<dbReference type="InterPro" id="IPR011989">
    <property type="entry name" value="ARM-like"/>
</dbReference>
<dbReference type="Pfam" id="PF13646">
    <property type="entry name" value="HEAT_2"/>
    <property type="match status" value="1"/>
</dbReference>
<sequence length="499" mass="54813">MSIAFQCDQCGKDFEVGNEWAGRRCKCKQCGHVFAIPGSRPAAGLAPAREPEDEPAPRRPRSSGAKASARTFARDGDPYDTEDEPWQTQSPRLEPDLDELLPQRPKPSVRRRSKSTSSGLGQYTNFPYWVFLLGAFFGFAFTRQFWLRSAADLNPAWIVLAFASYTLSFSGCFACLVVAFREGPSYGLCCLFMPFYIVYYGFSRWEHTKQAFFVSFAGGMLTSGANAIDHDVFKFLWGGPKPKIAVAPENVGPPGPPVFDRPPFPWNEGGHAQVFPQPMPMPPVPPVPPFALAPPAIAPAQPQVILEDFTDQALSDLKSPTLHLRKQALARLKNAPPNDRRDEVAKAVEPMLSDPDGFCRADAAKALAVWGGSENTPALLKSLKDPAFNVRWAILDALRDMRDPKAAEALIDYLMTSNDRGKAAEALKAIGPAAEEAVLRGLTHHDGFARMDVCKILQAIGTRKSIPALRDLVRAGQGHGLDVMAAREALRQIELRNPR</sequence>
<dbReference type="AlphaFoldDB" id="L0DPS6"/>
<dbReference type="EMBL" id="CP003364">
    <property type="protein sequence ID" value="AGA30848.1"/>
    <property type="molecule type" value="Genomic_DNA"/>
</dbReference>
<dbReference type="SMART" id="SM00567">
    <property type="entry name" value="EZ_HEAT"/>
    <property type="match status" value="5"/>
</dbReference>
<dbReference type="OrthoDB" id="291847at2"/>
<dbReference type="RefSeq" id="WP_015249923.1">
    <property type="nucleotide sequence ID" value="NC_019892.1"/>
</dbReference>
<evidence type="ECO:0008006" key="5">
    <source>
        <dbReference type="Google" id="ProtNLM"/>
    </source>
</evidence>
<protein>
    <recommendedName>
        <fullName evidence="5">HEAT repeat domain-containing protein</fullName>
    </recommendedName>
</protein>
<dbReference type="InterPro" id="IPR004155">
    <property type="entry name" value="PBS_lyase_HEAT"/>
</dbReference>
<keyword evidence="4" id="KW-1185">Reference proteome</keyword>
<organism evidence="3 4">
    <name type="scientific">Singulisphaera acidiphila (strain ATCC BAA-1392 / DSM 18658 / VKM B-2454 / MOB10)</name>
    <dbReference type="NCBI Taxonomy" id="886293"/>
    <lineage>
        <taxon>Bacteria</taxon>
        <taxon>Pseudomonadati</taxon>
        <taxon>Planctomycetota</taxon>
        <taxon>Planctomycetia</taxon>
        <taxon>Isosphaerales</taxon>
        <taxon>Isosphaeraceae</taxon>
        <taxon>Singulisphaera</taxon>
    </lineage>
</organism>
<dbReference type="SUPFAM" id="SSF48371">
    <property type="entry name" value="ARM repeat"/>
    <property type="match status" value="1"/>
</dbReference>
<evidence type="ECO:0000256" key="2">
    <source>
        <dbReference type="SAM" id="Phobius"/>
    </source>
</evidence>
<reference evidence="3 4" key="1">
    <citation type="submission" date="2012-02" db="EMBL/GenBank/DDBJ databases">
        <title>Complete sequence of chromosome of Singulisphaera acidiphila DSM 18658.</title>
        <authorList>
            <consortium name="US DOE Joint Genome Institute (JGI-PGF)"/>
            <person name="Lucas S."/>
            <person name="Copeland A."/>
            <person name="Lapidus A."/>
            <person name="Glavina del Rio T."/>
            <person name="Dalin E."/>
            <person name="Tice H."/>
            <person name="Bruce D."/>
            <person name="Goodwin L."/>
            <person name="Pitluck S."/>
            <person name="Peters L."/>
            <person name="Ovchinnikova G."/>
            <person name="Chertkov O."/>
            <person name="Kyrpides N."/>
            <person name="Mavromatis K."/>
            <person name="Ivanova N."/>
            <person name="Brettin T."/>
            <person name="Detter J.C."/>
            <person name="Han C."/>
            <person name="Larimer F."/>
            <person name="Land M."/>
            <person name="Hauser L."/>
            <person name="Markowitz V."/>
            <person name="Cheng J.-F."/>
            <person name="Hugenholtz P."/>
            <person name="Woyke T."/>
            <person name="Wu D."/>
            <person name="Tindall B."/>
            <person name="Pomrenke H."/>
            <person name="Brambilla E."/>
            <person name="Klenk H.-P."/>
            <person name="Eisen J.A."/>
        </authorList>
    </citation>
    <scope>NUCLEOTIDE SEQUENCE [LARGE SCALE GENOMIC DNA]</scope>
    <source>
        <strain evidence="4">ATCC BAA-1392 / DSM 18658 / VKM B-2454 / MOB10</strain>
    </source>
</reference>
<dbReference type="PANTHER" id="PTHR12697:SF5">
    <property type="entry name" value="DEOXYHYPUSINE HYDROXYLASE"/>
    <property type="match status" value="1"/>
</dbReference>
<dbReference type="Proteomes" id="UP000010798">
    <property type="component" value="Chromosome"/>
</dbReference>
<dbReference type="eggNOG" id="COG1413">
    <property type="taxonomic scope" value="Bacteria"/>
</dbReference>
<name>L0DPS6_SINAD</name>
<dbReference type="STRING" id="886293.Sinac_6781"/>
<keyword evidence="2" id="KW-0472">Membrane</keyword>
<keyword evidence="2" id="KW-0812">Transmembrane</keyword>
<dbReference type="InterPro" id="IPR016024">
    <property type="entry name" value="ARM-type_fold"/>
</dbReference>